<evidence type="ECO:0000256" key="1">
    <source>
        <dbReference type="ARBA" id="ARBA00009861"/>
    </source>
</evidence>
<evidence type="ECO:0000256" key="3">
    <source>
        <dbReference type="ARBA" id="ARBA00023315"/>
    </source>
</evidence>
<dbReference type="PANTHER" id="PTHR31642">
    <property type="entry name" value="TRICHOTHECENE 3-O-ACETYLTRANSFERASE"/>
    <property type="match status" value="1"/>
</dbReference>
<evidence type="ECO:0000313" key="4">
    <source>
        <dbReference type="EnsemblPlants" id="AET3Gv20511400.1"/>
    </source>
</evidence>
<name>A0A453EY11_AEGTS</name>
<reference evidence="4" key="4">
    <citation type="submission" date="2019-03" db="UniProtKB">
        <authorList>
            <consortium name="EnsemblPlants"/>
        </authorList>
    </citation>
    <scope>IDENTIFICATION</scope>
</reference>
<comment type="similarity">
    <text evidence="1">Belongs to the plant acyltransferase family.</text>
</comment>
<keyword evidence="3" id="KW-0012">Acyltransferase</keyword>
<dbReference type="InterPro" id="IPR023213">
    <property type="entry name" value="CAT-like_dom_sf"/>
</dbReference>
<organism evidence="4 5">
    <name type="scientific">Aegilops tauschii subsp. strangulata</name>
    <name type="common">Goatgrass</name>
    <dbReference type="NCBI Taxonomy" id="200361"/>
    <lineage>
        <taxon>Eukaryota</taxon>
        <taxon>Viridiplantae</taxon>
        <taxon>Streptophyta</taxon>
        <taxon>Embryophyta</taxon>
        <taxon>Tracheophyta</taxon>
        <taxon>Spermatophyta</taxon>
        <taxon>Magnoliopsida</taxon>
        <taxon>Liliopsida</taxon>
        <taxon>Poales</taxon>
        <taxon>Poaceae</taxon>
        <taxon>BOP clade</taxon>
        <taxon>Pooideae</taxon>
        <taxon>Triticodae</taxon>
        <taxon>Triticeae</taxon>
        <taxon>Triticinae</taxon>
        <taxon>Aegilops</taxon>
    </lineage>
</organism>
<dbReference type="STRING" id="200361.A0A453EY11"/>
<reference evidence="4" key="5">
    <citation type="journal article" date="2021" name="G3 (Bethesda)">
        <title>Aegilops tauschii genome assembly Aet v5.0 features greater sequence contiguity and improved annotation.</title>
        <authorList>
            <person name="Wang L."/>
            <person name="Zhu T."/>
            <person name="Rodriguez J.C."/>
            <person name="Deal K.R."/>
            <person name="Dubcovsky J."/>
            <person name="McGuire P.E."/>
            <person name="Lux T."/>
            <person name="Spannagl M."/>
            <person name="Mayer K.F.X."/>
            <person name="Baldrich P."/>
            <person name="Meyers B.C."/>
            <person name="Huo N."/>
            <person name="Gu Y.Q."/>
            <person name="Zhou H."/>
            <person name="Devos K.M."/>
            <person name="Bennetzen J.L."/>
            <person name="Unver T."/>
            <person name="Budak H."/>
            <person name="Gulick P.J."/>
            <person name="Galiba G."/>
            <person name="Kalapos B."/>
            <person name="Nelson D.R."/>
            <person name="Li P."/>
            <person name="You F.M."/>
            <person name="Luo M.C."/>
            <person name="Dvorak J."/>
        </authorList>
    </citation>
    <scope>NUCLEOTIDE SEQUENCE [LARGE SCALE GENOMIC DNA]</scope>
    <source>
        <strain evidence="4">cv. AL8/78</strain>
    </source>
</reference>
<dbReference type="PANTHER" id="PTHR31642:SF318">
    <property type="entry name" value="OMEGA-HYDROXYPALMITATE O-FERULOYL TRANSFERASE"/>
    <property type="match status" value="1"/>
</dbReference>
<evidence type="ECO:0000313" key="5">
    <source>
        <dbReference type="Proteomes" id="UP000015105"/>
    </source>
</evidence>
<dbReference type="Proteomes" id="UP000015105">
    <property type="component" value="Chromosome 3D"/>
</dbReference>
<accession>A0A453EY11</accession>
<reference evidence="5" key="1">
    <citation type="journal article" date="2014" name="Science">
        <title>Ancient hybridizations among the ancestral genomes of bread wheat.</title>
        <authorList>
            <consortium name="International Wheat Genome Sequencing Consortium,"/>
            <person name="Marcussen T."/>
            <person name="Sandve S.R."/>
            <person name="Heier L."/>
            <person name="Spannagl M."/>
            <person name="Pfeifer M."/>
            <person name="Jakobsen K.S."/>
            <person name="Wulff B.B."/>
            <person name="Steuernagel B."/>
            <person name="Mayer K.F."/>
            <person name="Olsen O.A."/>
        </authorList>
    </citation>
    <scope>NUCLEOTIDE SEQUENCE [LARGE SCALE GENOMIC DNA]</scope>
    <source>
        <strain evidence="5">cv. AL8/78</strain>
    </source>
</reference>
<dbReference type="AlphaFoldDB" id="A0A453EY11"/>
<dbReference type="SUPFAM" id="SSF52777">
    <property type="entry name" value="CoA-dependent acyltransferases"/>
    <property type="match status" value="1"/>
</dbReference>
<proteinExistence type="inferred from homology"/>
<evidence type="ECO:0000256" key="2">
    <source>
        <dbReference type="ARBA" id="ARBA00022679"/>
    </source>
</evidence>
<dbReference type="GO" id="GO:0016747">
    <property type="term" value="F:acyltransferase activity, transferring groups other than amino-acyl groups"/>
    <property type="evidence" value="ECO:0007669"/>
    <property type="project" value="UniProtKB-ARBA"/>
</dbReference>
<keyword evidence="2" id="KW-0808">Transferase</keyword>
<keyword evidence="5" id="KW-1185">Reference proteome</keyword>
<dbReference type="Gramene" id="AET3Gv20511400.1">
    <property type="protein sequence ID" value="AET3Gv20511400.1"/>
    <property type="gene ID" value="AET3Gv20511400"/>
</dbReference>
<dbReference type="Pfam" id="PF02458">
    <property type="entry name" value="Transferase"/>
    <property type="match status" value="1"/>
</dbReference>
<sequence length="448" mass="48903">MRVTRAEPVLVHAAGDVPAADEYYFLSNLDQNVAVLMKTVHVFSPSRARDDAAAVIMDALGRVLVHYYPFQGSLVVSADDGRLSVRNDRRGVPFVVADADCELKEVGDVVLSAPDAAAVQEQLVFVGRSNSEEKEDDELGAPLLSVQVTRFRCGGFVLGLAMNHCLADGVAAAEFLRSWAEMARGVPLSSPPFLDRTVLRARTSPTVAFPHEEFAEMEDVSGLAGLREEPRVHRAFAIDADRLARLKRQACACSTFVALTAFVWRATSRAMRMRPEQKSKLMFAVDGRWRVDPPLPRGFCGNAVVFACCVSTAGDLLGGPVSAAARWIQDAIRRTADAFIRSAIDYVEVDGGRAPSMTATTLVTAWNRLGFHAADFGWGEAAQSGPAELPRGEVVMFMRDVRDGSIVVLLGLPRSCIVAADEQNIIGNFHDQTYIPYKYKADFNDNNY</sequence>
<dbReference type="InterPro" id="IPR050317">
    <property type="entry name" value="Plant_Fungal_Acyltransferase"/>
</dbReference>
<evidence type="ECO:0008006" key="6">
    <source>
        <dbReference type="Google" id="ProtNLM"/>
    </source>
</evidence>
<protein>
    <recommendedName>
        <fullName evidence="6">Omega-hydroxypalmitate O-feruloyl transferase</fullName>
    </recommendedName>
</protein>
<dbReference type="Gene3D" id="3.30.559.10">
    <property type="entry name" value="Chloramphenicol acetyltransferase-like domain"/>
    <property type="match status" value="2"/>
</dbReference>
<reference evidence="4" key="3">
    <citation type="journal article" date="2017" name="Nature">
        <title>Genome sequence of the progenitor of the wheat D genome Aegilops tauschii.</title>
        <authorList>
            <person name="Luo M.C."/>
            <person name="Gu Y.Q."/>
            <person name="Puiu D."/>
            <person name="Wang H."/>
            <person name="Twardziok S.O."/>
            <person name="Deal K.R."/>
            <person name="Huo N."/>
            <person name="Zhu T."/>
            <person name="Wang L."/>
            <person name="Wang Y."/>
            <person name="McGuire P.E."/>
            <person name="Liu S."/>
            <person name="Long H."/>
            <person name="Ramasamy R.K."/>
            <person name="Rodriguez J.C."/>
            <person name="Van S.L."/>
            <person name="Yuan L."/>
            <person name="Wang Z."/>
            <person name="Xia Z."/>
            <person name="Xiao L."/>
            <person name="Anderson O.D."/>
            <person name="Ouyang S."/>
            <person name="Liang Y."/>
            <person name="Zimin A.V."/>
            <person name="Pertea G."/>
            <person name="Qi P."/>
            <person name="Bennetzen J.L."/>
            <person name="Dai X."/>
            <person name="Dawson M.W."/>
            <person name="Muller H.G."/>
            <person name="Kugler K."/>
            <person name="Rivarola-Duarte L."/>
            <person name="Spannagl M."/>
            <person name="Mayer K.F.X."/>
            <person name="Lu F.H."/>
            <person name="Bevan M.W."/>
            <person name="Leroy P."/>
            <person name="Li P."/>
            <person name="You F.M."/>
            <person name="Sun Q."/>
            <person name="Liu Z."/>
            <person name="Lyons E."/>
            <person name="Wicker T."/>
            <person name="Salzberg S.L."/>
            <person name="Devos K.M."/>
            <person name="Dvorak J."/>
        </authorList>
    </citation>
    <scope>NUCLEOTIDE SEQUENCE [LARGE SCALE GENOMIC DNA]</scope>
    <source>
        <strain evidence="4">cv. AL8/78</strain>
    </source>
</reference>
<dbReference type="EnsemblPlants" id="AET3Gv20511400.1">
    <property type="protein sequence ID" value="AET3Gv20511400.1"/>
    <property type="gene ID" value="AET3Gv20511400"/>
</dbReference>
<reference evidence="5" key="2">
    <citation type="journal article" date="2017" name="Nat. Plants">
        <title>The Aegilops tauschii genome reveals multiple impacts of transposons.</title>
        <authorList>
            <person name="Zhao G."/>
            <person name="Zou C."/>
            <person name="Li K."/>
            <person name="Wang K."/>
            <person name="Li T."/>
            <person name="Gao L."/>
            <person name="Zhang X."/>
            <person name="Wang H."/>
            <person name="Yang Z."/>
            <person name="Liu X."/>
            <person name="Jiang W."/>
            <person name="Mao L."/>
            <person name="Kong X."/>
            <person name="Jiao Y."/>
            <person name="Jia J."/>
        </authorList>
    </citation>
    <scope>NUCLEOTIDE SEQUENCE [LARGE SCALE GENOMIC DNA]</scope>
    <source>
        <strain evidence="5">cv. AL8/78</strain>
    </source>
</reference>